<evidence type="ECO:0000313" key="2">
    <source>
        <dbReference type="Proteomes" id="UP000785679"/>
    </source>
</evidence>
<comment type="caution">
    <text evidence="1">The sequence shown here is derived from an EMBL/GenBank/DDBJ whole genome shotgun (WGS) entry which is preliminary data.</text>
</comment>
<reference evidence="1" key="1">
    <citation type="submission" date="2019-06" db="EMBL/GenBank/DDBJ databases">
        <authorList>
            <person name="Zheng W."/>
        </authorList>
    </citation>
    <scope>NUCLEOTIDE SEQUENCE</scope>
    <source>
        <strain evidence="1">QDHG01</strain>
    </source>
</reference>
<organism evidence="1 2">
    <name type="scientific">Halteria grandinella</name>
    <dbReference type="NCBI Taxonomy" id="5974"/>
    <lineage>
        <taxon>Eukaryota</taxon>
        <taxon>Sar</taxon>
        <taxon>Alveolata</taxon>
        <taxon>Ciliophora</taxon>
        <taxon>Intramacronucleata</taxon>
        <taxon>Spirotrichea</taxon>
        <taxon>Stichotrichia</taxon>
        <taxon>Sporadotrichida</taxon>
        <taxon>Halteriidae</taxon>
        <taxon>Halteria</taxon>
    </lineage>
</organism>
<name>A0A8J8SYR7_HALGN</name>
<dbReference type="AlphaFoldDB" id="A0A8J8SYR7"/>
<dbReference type="Proteomes" id="UP000785679">
    <property type="component" value="Unassembled WGS sequence"/>
</dbReference>
<gene>
    <name evidence="1" type="ORF">FGO68_gene14331</name>
</gene>
<dbReference type="EMBL" id="RRYP01015983">
    <property type="protein sequence ID" value="TNV75261.1"/>
    <property type="molecule type" value="Genomic_DNA"/>
</dbReference>
<accession>A0A8J8SYR7</accession>
<sequence length="88" mass="10026">MPSVIIQGKQDIQNRDNCKNQCEYPLSFQSAFRTLGPHVSLQQVRRDSFENGGLTKPNITEPATLHRARIRTFLLSKNRTPSTESKIN</sequence>
<evidence type="ECO:0000313" key="1">
    <source>
        <dbReference type="EMBL" id="TNV75261.1"/>
    </source>
</evidence>
<protein>
    <submittedName>
        <fullName evidence="1">Uncharacterized protein</fullName>
    </submittedName>
</protein>
<keyword evidence="2" id="KW-1185">Reference proteome</keyword>
<proteinExistence type="predicted"/>